<accession>A0A644WX07</accession>
<gene>
    <name evidence="1" type="ORF">SDC9_54767</name>
</gene>
<name>A0A644WX07_9ZZZZ</name>
<comment type="caution">
    <text evidence="1">The sequence shown here is derived from an EMBL/GenBank/DDBJ whole genome shotgun (WGS) entry which is preliminary data.</text>
</comment>
<reference evidence="1" key="1">
    <citation type="submission" date="2019-08" db="EMBL/GenBank/DDBJ databases">
        <authorList>
            <person name="Kucharzyk K."/>
            <person name="Murdoch R.W."/>
            <person name="Higgins S."/>
            <person name="Loffler F."/>
        </authorList>
    </citation>
    <scope>NUCLEOTIDE SEQUENCE</scope>
</reference>
<dbReference type="EMBL" id="VSSQ01001450">
    <property type="protein sequence ID" value="MPM08455.1"/>
    <property type="molecule type" value="Genomic_DNA"/>
</dbReference>
<evidence type="ECO:0000313" key="1">
    <source>
        <dbReference type="EMBL" id="MPM08455.1"/>
    </source>
</evidence>
<organism evidence="1">
    <name type="scientific">bioreactor metagenome</name>
    <dbReference type="NCBI Taxonomy" id="1076179"/>
    <lineage>
        <taxon>unclassified sequences</taxon>
        <taxon>metagenomes</taxon>
        <taxon>ecological metagenomes</taxon>
    </lineage>
</organism>
<sequence length="51" mass="5421">MEIFDLFPVPQVLAGEISGRTVVARVAEAADGLPDAAVISTQVDVRRLDVI</sequence>
<protein>
    <submittedName>
        <fullName evidence="1">Uncharacterized protein</fullName>
    </submittedName>
</protein>
<dbReference type="AlphaFoldDB" id="A0A644WX07"/>
<proteinExistence type="predicted"/>